<protein>
    <recommendedName>
        <fullName evidence="3">chitinase</fullName>
        <ecNumber evidence="3">3.2.1.14</ecNumber>
    </recommendedName>
</protein>
<dbReference type="InterPro" id="IPR001223">
    <property type="entry name" value="Glyco_hydro18_cat"/>
</dbReference>
<dbReference type="RefSeq" id="WP_066856957.1">
    <property type="nucleotide sequence ID" value="NZ_JXMS01000026.1"/>
</dbReference>
<reference evidence="12 13" key="1">
    <citation type="submission" date="2015-01" db="EMBL/GenBank/DDBJ databases">
        <title>Desulfovibrio sp. JC271 draft genome sequence.</title>
        <authorList>
            <person name="Shivani Y."/>
            <person name="Subhash Y."/>
            <person name="Sasikala C."/>
            <person name="Ramana C.V."/>
        </authorList>
    </citation>
    <scope>NUCLEOTIDE SEQUENCE [LARGE SCALE GENOMIC DNA]</scope>
    <source>
        <strain evidence="12 13">JC271</strain>
    </source>
</reference>
<comment type="catalytic activity">
    <reaction evidence="1">
        <text>Random endo-hydrolysis of N-acetyl-beta-D-glucosaminide (1-&gt;4)-beta-linkages in chitin and chitodextrins.</text>
        <dbReference type="EC" id="3.2.1.14"/>
    </reaction>
</comment>
<keyword evidence="13" id="KW-1185">Reference proteome</keyword>
<sequence>MLLSFNLFLGTAFAAVDTGGPANTSDHQKNVIGYITNWDAWKEQKAGVPQQGGLTHMNVDFSKYNILNFAFFGVAKDGSMHSGDYRNKDIYKEGTVQEPAGLLNTDVYSSFDLHILYGEMEGVWWISESVAQQANALGFQTTAGSSTWSNPAWGVYNQPLPLPLPKQGGAKGLIAEAHARGVKLMASIGGWSMCRHFPEVAADPTKRARFMKSVKQLMDMGFDGIDIDWEYPGPFTGMNFTGSNADYANFLTLMREIRATIGNDKLLTAAFSVDVEKLKGFDWVELNKVMDMYNFMTYDFNGGWSDKAGLNSNVHKYQNQDIERFNWDTLRDYIIGAGIPLNKVNMGIPFYGRGVICEGEAGLNKATVKRDEFIQPDGNIITCADYTNWPKEVYDGTPNYFFTKEKALASGSGWTYHWDTEAQAPYLTKGSYFLSFEDPRSVEVKSQYIVDNGFGGTIVWTVYGDLELKGTATTYGSKLVKYSDVRSELVNKINEVFATGSSTAPPPLTATTAKSVSSTVGVSTSFSAAASGGKAPYAYAWTFGDGKTATGNPASHAYASEGTYPVVVTVTDSAGKRISASSTAYVTGNTVPEPTQFSVSLPASINATVGTPLELNATVEGGTAPYYYSWGIISVGTISGNPATHTFTAPGTYNVLLNVFDATNKIVSASTTIVVTEENTIPTPTPDPLSAVAGGPYSGKTGESITMTGRASGGEGSYTYAWSFGDGTSATGQTVSHKYSTSGSHTVRLTVTDSSGKSTSVQTTASITKDTTTATCGGLSPWTASATYVGGDRASHNGHTWEAKWWTRGNEPGTGGPWGPWKDLGVCSN</sequence>
<dbReference type="InterPro" id="IPR003610">
    <property type="entry name" value="CBM5/12"/>
</dbReference>
<dbReference type="SUPFAM" id="SSF51445">
    <property type="entry name" value="(Trans)glycosidases"/>
    <property type="match status" value="1"/>
</dbReference>
<dbReference type="Pfam" id="PF00801">
    <property type="entry name" value="PKD"/>
    <property type="match status" value="1"/>
</dbReference>
<dbReference type="Proteomes" id="UP000091979">
    <property type="component" value="Unassembled WGS sequence"/>
</dbReference>
<dbReference type="InterPro" id="IPR036573">
    <property type="entry name" value="CBM_sf_5/12"/>
</dbReference>
<dbReference type="SMART" id="SM00495">
    <property type="entry name" value="ChtBD3"/>
    <property type="match status" value="1"/>
</dbReference>
<dbReference type="GO" id="GO:0008843">
    <property type="term" value="F:endochitinase activity"/>
    <property type="evidence" value="ECO:0007669"/>
    <property type="project" value="UniProtKB-EC"/>
</dbReference>
<dbReference type="GO" id="GO:0030246">
    <property type="term" value="F:carbohydrate binding"/>
    <property type="evidence" value="ECO:0007669"/>
    <property type="project" value="InterPro"/>
</dbReference>
<name>A0A1B7XA99_9BACT</name>
<dbReference type="STRING" id="1560234.SP90_12865"/>
<dbReference type="InterPro" id="IPR035986">
    <property type="entry name" value="PKD_dom_sf"/>
</dbReference>
<gene>
    <name evidence="12" type="ORF">SP90_12865</name>
</gene>
<dbReference type="EMBL" id="JXMS01000026">
    <property type="protein sequence ID" value="OBQ46304.1"/>
    <property type="molecule type" value="Genomic_DNA"/>
</dbReference>
<evidence type="ECO:0000256" key="2">
    <source>
        <dbReference type="ARBA" id="ARBA00009121"/>
    </source>
</evidence>
<dbReference type="PANTHER" id="PTHR11177:SF317">
    <property type="entry name" value="CHITINASE 12-RELATED"/>
    <property type="match status" value="1"/>
</dbReference>
<dbReference type="CDD" id="cd00146">
    <property type="entry name" value="PKD"/>
    <property type="match status" value="3"/>
</dbReference>
<accession>A0A1B7XA99</accession>
<dbReference type="SMART" id="SM00089">
    <property type="entry name" value="PKD"/>
    <property type="match status" value="3"/>
</dbReference>
<feature type="domain" description="PKD" evidence="10">
    <location>
        <begin position="625"/>
        <end position="676"/>
    </location>
</feature>
<dbReference type="CDD" id="cd12215">
    <property type="entry name" value="ChiC_BD"/>
    <property type="match status" value="1"/>
</dbReference>
<dbReference type="SUPFAM" id="SSF49299">
    <property type="entry name" value="PKD domain"/>
    <property type="match status" value="3"/>
</dbReference>
<evidence type="ECO:0000256" key="5">
    <source>
        <dbReference type="ARBA" id="ARBA00023024"/>
    </source>
</evidence>
<keyword evidence="4 8" id="KW-0378">Hydrolase</keyword>
<feature type="domain" description="PKD" evidence="10">
    <location>
        <begin position="507"/>
        <end position="587"/>
    </location>
</feature>
<dbReference type="PROSITE" id="PS01095">
    <property type="entry name" value="GH18_1"/>
    <property type="match status" value="1"/>
</dbReference>
<evidence type="ECO:0000256" key="4">
    <source>
        <dbReference type="ARBA" id="ARBA00022801"/>
    </source>
</evidence>
<dbReference type="InterPro" id="IPR050314">
    <property type="entry name" value="Glycosyl_Hydrlase_18"/>
</dbReference>
<evidence type="ECO:0000256" key="7">
    <source>
        <dbReference type="ARBA" id="ARBA00023295"/>
    </source>
</evidence>
<dbReference type="Gene3D" id="2.10.10.20">
    <property type="entry name" value="Carbohydrate-binding module superfamily 5/12"/>
    <property type="match status" value="1"/>
</dbReference>
<dbReference type="InterPro" id="IPR017853">
    <property type="entry name" value="GH"/>
</dbReference>
<evidence type="ECO:0000256" key="9">
    <source>
        <dbReference type="SAM" id="MobiDB-lite"/>
    </source>
</evidence>
<dbReference type="SUPFAM" id="SSF51055">
    <property type="entry name" value="Carbohydrate binding domain"/>
    <property type="match status" value="1"/>
</dbReference>
<dbReference type="SUPFAM" id="SSF54556">
    <property type="entry name" value="Chitinase insertion domain"/>
    <property type="match status" value="1"/>
</dbReference>
<dbReference type="GO" id="GO:0006032">
    <property type="term" value="P:chitin catabolic process"/>
    <property type="evidence" value="ECO:0007669"/>
    <property type="project" value="UniProtKB-KW"/>
</dbReference>
<dbReference type="GO" id="GO:0005576">
    <property type="term" value="C:extracellular region"/>
    <property type="evidence" value="ECO:0007669"/>
    <property type="project" value="InterPro"/>
</dbReference>
<dbReference type="GO" id="GO:0005975">
    <property type="term" value="P:carbohydrate metabolic process"/>
    <property type="evidence" value="ECO:0007669"/>
    <property type="project" value="InterPro"/>
</dbReference>
<dbReference type="PROSITE" id="PS51910">
    <property type="entry name" value="GH18_2"/>
    <property type="match status" value="1"/>
</dbReference>
<dbReference type="InterPro" id="IPR022409">
    <property type="entry name" value="PKD/Chitinase_dom"/>
</dbReference>
<dbReference type="PANTHER" id="PTHR11177">
    <property type="entry name" value="CHITINASE"/>
    <property type="match status" value="1"/>
</dbReference>
<dbReference type="Pfam" id="PF18911">
    <property type="entry name" value="PKD_4"/>
    <property type="match status" value="2"/>
</dbReference>
<dbReference type="EC" id="3.2.1.14" evidence="3"/>
<dbReference type="InterPro" id="IPR011583">
    <property type="entry name" value="Chitinase_II/V-like_cat"/>
</dbReference>
<evidence type="ECO:0000256" key="6">
    <source>
        <dbReference type="ARBA" id="ARBA00023277"/>
    </source>
</evidence>
<keyword evidence="7 8" id="KW-0326">Glycosidase</keyword>
<keyword evidence="5" id="KW-0146">Chitin degradation</keyword>
<feature type="domain" description="GH18" evidence="11">
    <location>
        <begin position="29"/>
        <end position="483"/>
    </location>
</feature>
<comment type="caution">
    <text evidence="12">The sequence shown here is derived from an EMBL/GenBank/DDBJ whole genome shotgun (WGS) entry which is preliminary data.</text>
</comment>
<evidence type="ECO:0000313" key="12">
    <source>
        <dbReference type="EMBL" id="OBQ46304.1"/>
    </source>
</evidence>
<evidence type="ECO:0000256" key="3">
    <source>
        <dbReference type="ARBA" id="ARBA00012729"/>
    </source>
</evidence>
<dbReference type="InterPro" id="IPR000601">
    <property type="entry name" value="PKD_dom"/>
</dbReference>
<feature type="region of interest" description="Disordered" evidence="9">
    <location>
        <begin position="808"/>
        <end position="829"/>
    </location>
</feature>
<dbReference type="InterPro" id="IPR001579">
    <property type="entry name" value="Glyco_hydro_18_chit_AS"/>
</dbReference>
<dbReference type="GO" id="GO:0008061">
    <property type="term" value="F:chitin binding"/>
    <property type="evidence" value="ECO:0007669"/>
    <property type="project" value="InterPro"/>
</dbReference>
<evidence type="ECO:0000256" key="8">
    <source>
        <dbReference type="RuleBase" id="RU000489"/>
    </source>
</evidence>
<dbReference type="Gene3D" id="2.60.40.10">
    <property type="entry name" value="Immunoglobulins"/>
    <property type="match status" value="3"/>
</dbReference>
<keyword evidence="5" id="KW-0624">Polysaccharide degradation</keyword>
<keyword evidence="6" id="KW-0119">Carbohydrate metabolism</keyword>
<dbReference type="AlphaFoldDB" id="A0A1B7XA99"/>
<organism evidence="12 13">
    <name type="scientific">Halodesulfovibrio spirochaetisodalis</name>
    <dbReference type="NCBI Taxonomy" id="1560234"/>
    <lineage>
        <taxon>Bacteria</taxon>
        <taxon>Pseudomonadati</taxon>
        <taxon>Thermodesulfobacteriota</taxon>
        <taxon>Desulfovibrionia</taxon>
        <taxon>Desulfovibrionales</taxon>
        <taxon>Desulfovibrionaceae</taxon>
        <taxon>Halodesulfovibrio</taxon>
    </lineage>
</organism>
<feature type="domain" description="PKD" evidence="10">
    <location>
        <begin position="688"/>
        <end position="774"/>
    </location>
</feature>
<dbReference type="Pfam" id="PF02839">
    <property type="entry name" value="CBM_5_12"/>
    <property type="match status" value="1"/>
</dbReference>
<dbReference type="SMART" id="SM00636">
    <property type="entry name" value="Glyco_18"/>
    <property type="match status" value="1"/>
</dbReference>
<dbReference type="PATRIC" id="fig|1560234.3.peg.1683"/>
<dbReference type="Gene3D" id="3.20.20.80">
    <property type="entry name" value="Glycosidases"/>
    <property type="match status" value="1"/>
</dbReference>
<evidence type="ECO:0000259" key="10">
    <source>
        <dbReference type="PROSITE" id="PS50093"/>
    </source>
</evidence>
<dbReference type="InterPro" id="IPR029070">
    <property type="entry name" value="Chitinase_insertion_sf"/>
</dbReference>
<proteinExistence type="inferred from homology"/>
<dbReference type="Pfam" id="PF00704">
    <property type="entry name" value="Glyco_hydro_18"/>
    <property type="match status" value="1"/>
</dbReference>
<evidence type="ECO:0000256" key="1">
    <source>
        <dbReference type="ARBA" id="ARBA00000822"/>
    </source>
</evidence>
<dbReference type="PROSITE" id="PS50093">
    <property type="entry name" value="PKD"/>
    <property type="match status" value="3"/>
</dbReference>
<evidence type="ECO:0000313" key="13">
    <source>
        <dbReference type="Proteomes" id="UP000091979"/>
    </source>
</evidence>
<evidence type="ECO:0000259" key="11">
    <source>
        <dbReference type="PROSITE" id="PS51910"/>
    </source>
</evidence>
<dbReference type="InterPro" id="IPR013783">
    <property type="entry name" value="Ig-like_fold"/>
</dbReference>
<comment type="similarity">
    <text evidence="2">Belongs to the glycosyl hydrolase 18 family. Chitinase class II subfamily.</text>
</comment>